<keyword evidence="2" id="KW-1185">Reference proteome</keyword>
<name>A0AAD6VHS5_9AGAR</name>
<protein>
    <submittedName>
        <fullName evidence="1">Uncharacterized protein</fullName>
    </submittedName>
</protein>
<organism evidence="1 2">
    <name type="scientific">Mycena pura</name>
    <dbReference type="NCBI Taxonomy" id="153505"/>
    <lineage>
        <taxon>Eukaryota</taxon>
        <taxon>Fungi</taxon>
        <taxon>Dikarya</taxon>
        <taxon>Basidiomycota</taxon>
        <taxon>Agaricomycotina</taxon>
        <taxon>Agaricomycetes</taxon>
        <taxon>Agaricomycetidae</taxon>
        <taxon>Agaricales</taxon>
        <taxon>Marasmiineae</taxon>
        <taxon>Mycenaceae</taxon>
        <taxon>Mycena</taxon>
    </lineage>
</organism>
<gene>
    <name evidence="1" type="ORF">GGX14DRAFT_698178</name>
</gene>
<accession>A0AAD6VHS5</accession>
<proteinExistence type="predicted"/>
<dbReference type="AlphaFoldDB" id="A0AAD6VHS5"/>
<sequence length="598" mass="67691">MPDNSLPDEIISEILSPALTVDDDVFSHNWGVSPFASYSESTSAYLLVCKSWLRVATPLLYNVVILRSKAQAKALARALSGNTDLGRFIKKLRVEGGYGPAMHTVLQCVPNVSDLLLSLEIYSSDSTDGLCKGLRLINPTRLILRDNINKPMTNKMAMKLVNALAEAILNWKCLLVFDWPYSEYSSDHKRIESIVRPLLQANRLQTVVARSTSHASWTYEKFKKCPLQNIRFKTPVYEDSRWHPLMDPTIKSLLRYAKRPALCTQQSSGIELSYVAPSLNPFFTPMSSTADDVQDGVWSRVLYFAHLRKDVSPRLALLLVSKRFYRLGLQYYYEHVVLKNSRTISNLALTLSQRPSLGAHIRTIYASLRADQEYPYFEFGLDNEFPGDSSLGDSGSAIIPVDALPMLEELRVRDSNESFLTALSLMKLASLRSAAFLCHVRSEGFLQTHGHRLNELEITIVSVNLLSVCIFALCPNLSHITVLSASSYDTAPPNEAKFLSRNPAASLGRIDFIVPLQTKKDILTRWEEFFATFSHESFPNLREISIDCFRWPTNEREIAKSPWVRVAEKLLKEDMHLMDKTGKKWRSRLKMKRIDGTG</sequence>
<evidence type="ECO:0000313" key="2">
    <source>
        <dbReference type="Proteomes" id="UP001219525"/>
    </source>
</evidence>
<reference evidence="1" key="1">
    <citation type="submission" date="2023-03" db="EMBL/GenBank/DDBJ databases">
        <title>Massive genome expansion in bonnet fungi (Mycena s.s.) driven by repeated elements and novel gene families across ecological guilds.</title>
        <authorList>
            <consortium name="Lawrence Berkeley National Laboratory"/>
            <person name="Harder C.B."/>
            <person name="Miyauchi S."/>
            <person name="Viragh M."/>
            <person name="Kuo A."/>
            <person name="Thoen E."/>
            <person name="Andreopoulos B."/>
            <person name="Lu D."/>
            <person name="Skrede I."/>
            <person name="Drula E."/>
            <person name="Henrissat B."/>
            <person name="Morin E."/>
            <person name="Kohler A."/>
            <person name="Barry K."/>
            <person name="LaButti K."/>
            <person name="Morin E."/>
            <person name="Salamov A."/>
            <person name="Lipzen A."/>
            <person name="Mereny Z."/>
            <person name="Hegedus B."/>
            <person name="Baldrian P."/>
            <person name="Stursova M."/>
            <person name="Weitz H."/>
            <person name="Taylor A."/>
            <person name="Grigoriev I.V."/>
            <person name="Nagy L.G."/>
            <person name="Martin F."/>
            <person name="Kauserud H."/>
        </authorList>
    </citation>
    <scope>NUCLEOTIDE SEQUENCE</scope>
    <source>
        <strain evidence="1">9144</strain>
    </source>
</reference>
<evidence type="ECO:0000313" key="1">
    <source>
        <dbReference type="EMBL" id="KAJ7207498.1"/>
    </source>
</evidence>
<dbReference type="EMBL" id="JARJCW010000036">
    <property type="protein sequence ID" value="KAJ7207498.1"/>
    <property type="molecule type" value="Genomic_DNA"/>
</dbReference>
<comment type="caution">
    <text evidence="1">The sequence shown here is derived from an EMBL/GenBank/DDBJ whole genome shotgun (WGS) entry which is preliminary data.</text>
</comment>
<dbReference type="Proteomes" id="UP001219525">
    <property type="component" value="Unassembled WGS sequence"/>
</dbReference>